<evidence type="ECO:0000313" key="2">
    <source>
        <dbReference type="EMBL" id="MFH0271302.1"/>
    </source>
</evidence>
<dbReference type="RefSeq" id="WP_394632004.1">
    <property type="nucleotide sequence ID" value="NZ_JBIHSE010000001.1"/>
</dbReference>
<accession>A0ABW7J4Q0</accession>
<dbReference type="PROSITE" id="PS51257">
    <property type="entry name" value="PROKAR_LIPOPROTEIN"/>
    <property type="match status" value="1"/>
</dbReference>
<name>A0ABW7J4Q0_9VIBR</name>
<comment type="caution">
    <text evidence="2">The sequence shown here is derived from an EMBL/GenBank/DDBJ whole genome shotgun (WGS) entry which is preliminary data.</text>
</comment>
<dbReference type="Proteomes" id="UP001607221">
    <property type="component" value="Unassembled WGS sequence"/>
</dbReference>
<feature type="compositionally biased region" description="Polar residues" evidence="1">
    <location>
        <begin position="36"/>
        <end position="47"/>
    </location>
</feature>
<reference evidence="2 3" key="1">
    <citation type="submission" date="2024-10" db="EMBL/GenBank/DDBJ databases">
        <authorList>
            <person name="Yibar A."/>
            <person name="Saticioglu I.B."/>
            <person name="Duman M."/>
            <person name="Ajmi N."/>
            <person name="Gurler F."/>
            <person name="Ay H."/>
            <person name="Onuk E."/>
            <person name="Guler S."/>
            <person name="Romalde J.L."/>
        </authorList>
    </citation>
    <scope>NUCLEOTIDE SEQUENCE [LARGE SCALE GENOMIC DNA]</scope>
    <source>
        <strain evidence="2 3">1-TCBS-A</strain>
    </source>
</reference>
<gene>
    <name evidence="2" type="ORF">ACGRHZ_08150</name>
</gene>
<dbReference type="EMBL" id="JBIHSE010000001">
    <property type="protein sequence ID" value="MFH0271302.1"/>
    <property type="molecule type" value="Genomic_DNA"/>
</dbReference>
<evidence type="ECO:0008006" key="4">
    <source>
        <dbReference type="Google" id="ProtNLM"/>
    </source>
</evidence>
<proteinExistence type="predicted"/>
<evidence type="ECO:0000256" key="1">
    <source>
        <dbReference type="SAM" id="MobiDB-lite"/>
    </source>
</evidence>
<evidence type="ECO:0000313" key="3">
    <source>
        <dbReference type="Proteomes" id="UP001607221"/>
    </source>
</evidence>
<keyword evidence="3" id="KW-1185">Reference proteome</keyword>
<organism evidence="2 3">
    <name type="scientific">Vibrio jasicida</name>
    <dbReference type="NCBI Taxonomy" id="766224"/>
    <lineage>
        <taxon>Bacteria</taxon>
        <taxon>Pseudomonadati</taxon>
        <taxon>Pseudomonadota</taxon>
        <taxon>Gammaproteobacteria</taxon>
        <taxon>Vibrionales</taxon>
        <taxon>Vibrionaceae</taxon>
        <taxon>Vibrio</taxon>
    </lineage>
</organism>
<sequence length="1001" mass="104556">MMSIKKPLTLGVMLLTIGGLFGCNNKDTGLLDVGSSLPQKETTQGSGTIKIDGNSEDGQTFPVGIPIALEATLDFSDGTQFSTNRDTNDSELMSWSIAGNTEASISDEGVLTTNGVPANTVLTITATGKAPYENETDSIEIIVSDAMLVEGSSIVAIDGNSVDGQKFPVGVPVELEFKANFSDGSRFSTNNSTSDADFMSWSIVGDSGASISDEGVLTTNGVPANTVLTITATGKAPYENETDSIEIIVSDAMLLEGSSIVAIDGNSVDGQKFPVGVPVELEFKANFSDGSRFSTNNSTSDADFMSWSIVDDSGASISDEGVLTTNGVPANTVLTITATGKAPYENETDSIEIIVSDAMLVEGSSIVAIDGNSVDGQKFPVGVPVELEFKANFSDGSRFSTNNSTSDADFMSWSIVGDSGASISDEGVLTTNGVPANTVLTITATGKAPYENEADSIEIIVSDAMLVEGSSIVAIDGNSVDGQKFPVGVPVELEFKANFSDGSRFSTNDSISDADFMSWSIVGDSGASISDEGVLTTNGVPANTVLTITATGKAPYENETDNIEIMVSDAVLITGSSLVTIDGNGNNGQSFPKGIPVQLEYSATFSDGRSFSTTDHDNDADFMTWIVHGDTGAFISDEGVLDTNGVSVGTVLTVTATGNSPYEDETDSIDVIVSDAVLSAGTSIVTIDGNSENGQSFPIGIPVQLEFSANFSDGTRFSTVHHTNDADFMTWTIEGDSGATINDEGLLNTFGVAVGTTLTITATANSPYESESDSIEVVVSEAVILDYYLPENIYVPVVLSTDTDGQGAIVDVKANMSDGSEISVSDVEFESSNAYIIVSSFSQFYSFAPGMVSDITVWHNSTLVGKIKAFSLGATEINSDGSWILHTRSDAEAICSDSGLSLPTTAMLQQFFIDSTTADTAPSSLVNEDVCTRYGWPLLTSIEVCKVPEVVSNDGHLTSSSDGYWSRDNASSLEHVTLTNGAIVTDKGDAHFALCVSPAAK</sequence>
<protein>
    <recommendedName>
        <fullName evidence="4">BIG2 domain-containing protein</fullName>
    </recommendedName>
</protein>
<feature type="region of interest" description="Disordered" evidence="1">
    <location>
        <begin position="35"/>
        <end position="55"/>
    </location>
</feature>